<evidence type="ECO:0000256" key="1">
    <source>
        <dbReference type="SAM" id="Phobius"/>
    </source>
</evidence>
<keyword evidence="1" id="KW-0812">Transmembrane</keyword>
<name>A0A383VVH8_TETOB</name>
<gene>
    <name evidence="2" type="ORF">BQ4739_LOCUS9167</name>
</gene>
<dbReference type="InterPro" id="IPR006461">
    <property type="entry name" value="PLAC_motif_containing"/>
</dbReference>
<keyword evidence="1" id="KW-1133">Transmembrane helix</keyword>
<evidence type="ECO:0000313" key="3">
    <source>
        <dbReference type="Proteomes" id="UP000256970"/>
    </source>
</evidence>
<organism evidence="2 3">
    <name type="scientific">Tetradesmus obliquus</name>
    <name type="common">Green alga</name>
    <name type="synonym">Acutodesmus obliquus</name>
    <dbReference type="NCBI Taxonomy" id="3088"/>
    <lineage>
        <taxon>Eukaryota</taxon>
        <taxon>Viridiplantae</taxon>
        <taxon>Chlorophyta</taxon>
        <taxon>core chlorophytes</taxon>
        <taxon>Chlorophyceae</taxon>
        <taxon>CS clade</taxon>
        <taxon>Sphaeropleales</taxon>
        <taxon>Scenedesmaceae</taxon>
        <taxon>Tetradesmus</taxon>
    </lineage>
</organism>
<evidence type="ECO:0000313" key="2">
    <source>
        <dbReference type="EMBL" id="SZX68849.1"/>
    </source>
</evidence>
<accession>A0A383VVH8</accession>
<reference evidence="2 3" key="1">
    <citation type="submission" date="2016-10" db="EMBL/GenBank/DDBJ databases">
        <authorList>
            <person name="Cai Z."/>
        </authorList>
    </citation>
    <scope>NUCLEOTIDE SEQUENCE [LARGE SCALE GENOMIC DNA]</scope>
</reference>
<dbReference type="EMBL" id="FNXT01000885">
    <property type="protein sequence ID" value="SZX68849.1"/>
    <property type="molecule type" value="Genomic_DNA"/>
</dbReference>
<keyword evidence="1" id="KW-0472">Membrane</keyword>
<feature type="transmembrane region" description="Helical" evidence="1">
    <location>
        <begin position="70"/>
        <end position="87"/>
    </location>
</feature>
<dbReference type="Proteomes" id="UP000256970">
    <property type="component" value="Unassembled WGS sequence"/>
</dbReference>
<proteinExistence type="predicted"/>
<sequence>MSTGSKYVLEPDLEGADWQQPRSWRGHWLCCLGQCLPGDWSACCLTSFLPCISFGWSSHRVLHKSLWLEALKYVAVLGVVNCIYFILQVTADFTCAKAAEAGTTHEDSMERASLCHTAFAPYTVVVRLAVFVCAVYWAVCVGGPRRRQLRQELGIPPTDSNGQCCHMAHDNSERCNDDCCLHYWCLPCALCQEARTVLAVQREQQLAAANTPAGYMLLQAPLVTDAAGMSRTAAAAVPVGTGHGAGAAALPV</sequence>
<dbReference type="Pfam" id="PF04749">
    <property type="entry name" value="PLAC8"/>
    <property type="match status" value="1"/>
</dbReference>
<keyword evidence="3" id="KW-1185">Reference proteome</keyword>
<dbReference type="AlphaFoldDB" id="A0A383VVH8"/>
<feature type="transmembrane region" description="Helical" evidence="1">
    <location>
        <begin position="119"/>
        <end position="141"/>
    </location>
</feature>
<protein>
    <submittedName>
        <fullName evidence="2">Uncharacterized protein</fullName>
    </submittedName>
</protein>